<sequence length="72" mass="8211">MSRLRWVVTARLLSSEAFRKVSADHVAERLATLEYAGLVHRVETTSFELATDVERSLVGNFDAERQPLPRRV</sequence>
<evidence type="ECO:0000313" key="2">
    <source>
        <dbReference type="Proteomes" id="UP001202674"/>
    </source>
</evidence>
<evidence type="ECO:0000313" key="1">
    <source>
        <dbReference type="EMBL" id="MCL9814444.1"/>
    </source>
</evidence>
<reference evidence="1 2" key="1">
    <citation type="journal article" date="2022" name="Syst. Appl. Microbiol.">
        <title>Natronocalculus amylovorans gen. nov., sp. nov., and Natranaeroarchaeum aerophilus sp. nov., dominant culturable amylolytic natronoarchaea from hypersaline soda lakes in southwestern Siberia.</title>
        <authorList>
            <person name="Sorokin D.Y."/>
            <person name="Elcheninov A.G."/>
            <person name="Khizhniak T.V."/>
            <person name="Koenen M."/>
            <person name="Bale N.J."/>
            <person name="Damste J.S.S."/>
            <person name="Kublanov I.V."/>
        </authorList>
    </citation>
    <scope>NUCLEOTIDE SEQUENCE [LARGE SCALE GENOMIC DNA]</scope>
    <source>
        <strain evidence="1 2">AArc-St1-1</strain>
    </source>
</reference>
<dbReference type="RefSeq" id="WP_250597461.1">
    <property type="nucleotide sequence ID" value="NZ_JAKRVY010000007.1"/>
</dbReference>
<gene>
    <name evidence="1" type="ORF">AArcSt11_12365</name>
</gene>
<dbReference type="Gene3D" id="1.10.10.10">
    <property type="entry name" value="Winged helix-like DNA-binding domain superfamily/Winged helix DNA-binding domain"/>
    <property type="match status" value="1"/>
</dbReference>
<dbReference type="EMBL" id="JAKRVY010000007">
    <property type="protein sequence ID" value="MCL9814444.1"/>
    <property type="molecule type" value="Genomic_DNA"/>
</dbReference>
<dbReference type="Proteomes" id="UP001202674">
    <property type="component" value="Unassembled WGS sequence"/>
</dbReference>
<proteinExistence type="predicted"/>
<dbReference type="AlphaFoldDB" id="A0AAE3FTS9"/>
<name>A0AAE3FTS9_9EURY</name>
<organism evidence="1 2">
    <name type="scientific">Natranaeroarchaeum aerophilus</name>
    <dbReference type="NCBI Taxonomy" id="2917711"/>
    <lineage>
        <taxon>Archaea</taxon>
        <taxon>Methanobacteriati</taxon>
        <taxon>Methanobacteriota</taxon>
        <taxon>Stenosarchaea group</taxon>
        <taxon>Halobacteria</taxon>
        <taxon>Halobacteriales</taxon>
        <taxon>Natronoarchaeaceae</taxon>
        <taxon>Natranaeroarchaeum</taxon>
    </lineage>
</organism>
<keyword evidence="2" id="KW-1185">Reference proteome</keyword>
<accession>A0AAE3FTS9</accession>
<dbReference type="InterPro" id="IPR036388">
    <property type="entry name" value="WH-like_DNA-bd_sf"/>
</dbReference>
<comment type="caution">
    <text evidence="1">The sequence shown here is derived from an EMBL/GenBank/DDBJ whole genome shotgun (WGS) entry which is preliminary data.</text>
</comment>
<protein>
    <submittedName>
        <fullName evidence="1">Uncharacterized protein</fullName>
    </submittedName>
</protein>